<evidence type="ECO:0000256" key="4">
    <source>
        <dbReference type="ARBA" id="ARBA00023319"/>
    </source>
</evidence>
<organism evidence="8 9">
    <name type="scientific">Cyprinus carpio carpio</name>
    <dbReference type="NCBI Taxonomy" id="630221"/>
    <lineage>
        <taxon>Eukaryota</taxon>
        <taxon>Metazoa</taxon>
        <taxon>Chordata</taxon>
        <taxon>Craniata</taxon>
        <taxon>Vertebrata</taxon>
        <taxon>Euteleostomi</taxon>
        <taxon>Actinopterygii</taxon>
        <taxon>Neopterygii</taxon>
        <taxon>Teleostei</taxon>
        <taxon>Ostariophysi</taxon>
        <taxon>Cypriniformes</taxon>
        <taxon>Cyprinidae</taxon>
        <taxon>Cyprininae</taxon>
        <taxon>Cyprinus</taxon>
    </lineage>
</organism>
<dbReference type="SMART" id="SM00408">
    <property type="entry name" value="IGc2"/>
    <property type="match status" value="1"/>
</dbReference>
<sequence length="136" mass="15994">MSQWLRNLFLIFVLHLECRGEETVSQPERHQTELEGNSVTLNCKYSSASTAPDLFWYIQRANDIPKYILRRDKFETGETDTEFQERFHSKLSSDSVPLTIQDVRVSDSAVYYCALRPTVRKLKSNHIQKHRSRNML</sequence>
<evidence type="ECO:0000313" key="9">
    <source>
        <dbReference type="Proteomes" id="UP001108240"/>
    </source>
</evidence>
<evidence type="ECO:0000259" key="7">
    <source>
        <dbReference type="PROSITE" id="PS50835"/>
    </source>
</evidence>
<evidence type="ECO:0000256" key="6">
    <source>
        <dbReference type="SAM" id="SignalP"/>
    </source>
</evidence>
<reference evidence="8" key="1">
    <citation type="submission" date="2025-08" db="UniProtKB">
        <authorList>
            <consortium name="Ensembl"/>
        </authorList>
    </citation>
    <scope>IDENTIFICATION</scope>
</reference>
<dbReference type="InterPro" id="IPR036179">
    <property type="entry name" value="Ig-like_dom_sf"/>
</dbReference>
<reference evidence="8" key="2">
    <citation type="submission" date="2025-09" db="UniProtKB">
        <authorList>
            <consortium name="Ensembl"/>
        </authorList>
    </citation>
    <scope>IDENTIFICATION</scope>
</reference>
<dbReference type="InterPro" id="IPR013106">
    <property type="entry name" value="Ig_V-set"/>
</dbReference>
<dbReference type="SUPFAM" id="SSF48726">
    <property type="entry name" value="Immunoglobulin"/>
    <property type="match status" value="1"/>
</dbReference>
<dbReference type="InterPro" id="IPR013783">
    <property type="entry name" value="Ig-like_fold"/>
</dbReference>
<evidence type="ECO:0000256" key="1">
    <source>
        <dbReference type="ARBA" id="ARBA00022729"/>
    </source>
</evidence>
<dbReference type="GeneTree" id="ENSGT01030000234557"/>
<keyword evidence="3" id="KW-0675">Receptor</keyword>
<accession>A0A8C0XXI2</accession>
<keyword evidence="4" id="KW-0393">Immunoglobulin domain</keyword>
<dbReference type="SMART" id="SM00409">
    <property type="entry name" value="IG"/>
    <property type="match status" value="1"/>
</dbReference>
<keyword evidence="5" id="KW-0391">Immunity</keyword>
<keyword evidence="9" id="KW-1185">Reference proteome</keyword>
<feature type="domain" description="Ig-like" evidence="7">
    <location>
        <begin position="21"/>
        <end position="123"/>
    </location>
</feature>
<dbReference type="Pfam" id="PF07686">
    <property type="entry name" value="V-set"/>
    <property type="match status" value="1"/>
</dbReference>
<dbReference type="PANTHER" id="PTHR19367">
    <property type="entry name" value="T-CELL RECEPTOR ALPHA CHAIN V REGION"/>
    <property type="match status" value="1"/>
</dbReference>
<keyword evidence="2" id="KW-1064">Adaptive immunity</keyword>
<evidence type="ECO:0000313" key="8">
    <source>
        <dbReference type="Ensembl" id="ENSCCRP00000000769.1"/>
    </source>
</evidence>
<evidence type="ECO:0000256" key="3">
    <source>
        <dbReference type="ARBA" id="ARBA00023170"/>
    </source>
</evidence>
<dbReference type="PROSITE" id="PS50835">
    <property type="entry name" value="IG_LIKE"/>
    <property type="match status" value="1"/>
</dbReference>
<dbReference type="SMART" id="SM00406">
    <property type="entry name" value="IGv"/>
    <property type="match status" value="1"/>
</dbReference>
<dbReference type="InterPro" id="IPR003599">
    <property type="entry name" value="Ig_sub"/>
</dbReference>
<keyword evidence="5" id="KW-1279">T cell receptor</keyword>
<feature type="signal peptide" evidence="6">
    <location>
        <begin position="1"/>
        <end position="20"/>
    </location>
</feature>
<dbReference type="Proteomes" id="UP001108240">
    <property type="component" value="Unplaced"/>
</dbReference>
<evidence type="ECO:0000256" key="5">
    <source>
        <dbReference type="ARBA" id="ARBA00043266"/>
    </source>
</evidence>
<evidence type="ECO:0000256" key="2">
    <source>
        <dbReference type="ARBA" id="ARBA00023130"/>
    </source>
</evidence>
<dbReference type="AlphaFoldDB" id="A0A8C0XXI2"/>
<dbReference type="PANTHER" id="PTHR19367:SF18">
    <property type="entry name" value="T CELL RECEPTOR ALPHA VARIABLE 16"/>
    <property type="match status" value="1"/>
</dbReference>
<proteinExistence type="predicted"/>
<dbReference type="Gene3D" id="2.60.40.10">
    <property type="entry name" value="Immunoglobulins"/>
    <property type="match status" value="1"/>
</dbReference>
<feature type="chain" id="PRO_5039944487" description="Ig-like domain-containing protein" evidence="6">
    <location>
        <begin position="21"/>
        <end position="136"/>
    </location>
</feature>
<name>A0A8C0XXI2_CYPCA</name>
<dbReference type="InterPro" id="IPR007110">
    <property type="entry name" value="Ig-like_dom"/>
</dbReference>
<dbReference type="GO" id="GO:0042101">
    <property type="term" value="C:T cell receptor complex"/>
    <property type="evidence" value="ECO:0007669"/>
    <property type="project" value="UniProtKB-KW"/>
</dbReference>
<dbReference type="GO" id="GO:0002250">
    <property type="term" value="P:adaptive immune response"/>
    <property type="evidence" value="ECO:0007669"/>
    <property type="project" value="UniProtKB-KW"/>
</dbReference>
<protein>
    <recommendedName>
        <fullName evidence="7">Ig-like domain-containing protein</fullName>
    </recommendedName>
</protein>
<dbReference type="InterPro" id="IPR051287">
    <property type="entry name" value="TCR_variable_region"/>
</dbReference>
<dbReference type="OMA" id="QEFPKHR"/>
<dbReference type="InterPro" id="IPR003598">
    <property type="entry name" value="Ig_sub2"/>
</dbReference>
<dbReference type="Ensembl" id="ENSCCRT00000000870.2">
    <property type="protein sequence ID" value="ENSCCRP00000000769.1"/>
    <property type="gene ID" value="ENSCCRG00000000534.2"/>
</dbReference>
<keyword evidence="1 6" id="KW-0732">Signal</keyword>